<dbReference type="OrthoDB" id="5817230at2759"/>
<dbReference type="FunFam" id="3.40.50.300:FF:000720">
    <property type="entry name" value="Guanine nucleotide-binding protein G(k) subunit alpha"/>
    <property type="match status" value="1"/>
</dbReference>
<evidence type="ECO:0000256" key="8">
    <source>
        <dbReference type="SAM" id="Phobius"/>
    </source>
</evidence>
<dbReference type="GO" id="GO:0031683">
    <property type="term" value="F:G-protein beta/gamma-subunit complex binding"/>
    <property type="evidence" value="ECO:0007669"/>
    <property type="project" value="InterPro"/>
</dbReference>
<evidence type="ECO:0000313" key="10">
    <source>
        <dbReference type="Proteomes" id="UP000023152"/>
    </source>
</evidence>
<keyword evidence="10" id="KW-1185">Reference proteome</keyword>
<dbReference type="GO" id="GO:0005737">
    <property type="term" value="C:cytoplasm"/>
    <property type="evidence" value="ECO:0007669"/>
    <property type="project" value="TreeGrafter"/>
</dbReference>
<evidence type="ECO:0000256" key="7">
    <source>
        <dbReference type="SAM" id="MobiDB-lite"/>
    </source>
</evidence>
<feature type="compositionally biased region" description="Basic residues" evidence="7">
    <location>
        <begin position="1"/>
        <end position="11"/>
    </location>
</feature>
<dbReference type="Proteomes" id="UP000023152">
    <property type="component" value="Unassembled WGS sequence"/>
</dbReference>
<dbReference type="Pfam" id="PF00503">
    <property type="entry name" value="G-alpha"/>
    <property type="match status" value="1"/>
</dbReference>
<dbReference type="SUPFAM" id="SSF52540">
    <property type="entry name" value="P-loop containing nucleoside triphosphate hydrolases"/>
    <property type="match status" value="1"/>
</dbReference>
<feature type="non-terminal residue" evidence="9">
    <location>
        <position position="1"/>
    </location>
</feature>
<keyword evidence="2 5" id="KW-0547">Nucleotide-binding</keyword>
<dbReference type="InterPro" id="IPR011025">
    <property type="entry name" value="GproteinA_insert"/>
</dbReference>
<dbReference type="GO" id="GO:0003924">
    <property type="term" value="F:GTPase activity"/>
    <property type="evidence" value="ECO:0007669"/>
    <property type="project" value="InterPro"/>
</dbReference>
<dbReference type="PANTHER" id="PTHR10218">
    <property type="entry name" value="GTP-BINDING PROTEIN ALPHA SUBUNIT"/>
    <property type="match status" value="1"/>
</dbReference>
<dbReference type="EMBL" id="ASPP01006884">
    <property type="protein sequence ID" value="ETO28063.1"/>
    <property type="molecule type" value="Genomic_DNA"/>
</dbReference>
<dbReference type="GO" id="GO:0005834">
    <property type="term" value="C:heterotrimeric G-protein complex"/>
    <property type="evidence" value="ECO:0007669"/>
    <property type="project" value="TreeGrafter"/>
</dbReference>
<dbReference type="PANTHER" id="PTHR10218:SF302">
    <property type="entry name" value="GUANINE NUCLEOTIDE-BINDING PROTEIN ALPHA-5 SUBUNIT"/>
    <property type="match status" value="1"/>
</dbReference>
<comment type="caution">
    <text evidence="9">The sequence shown here is derived from an EMBL/GenBank/DDBJ whole genome shotgun (WGS) entry which is preliminary data.</text>
</comment>
<dbReference type="GO" id="GO:0007188">
    <property type="term" value="P:adenylate cyclase-modulating G protein-coupled receptor signaling pathway"/>
    <property type="evidence" value="ECO:0007669"/>
    <property type="project" value="TreeGrafter"/>
</dbReference>
<protein>
    <submittedName>
        <fullName evidence="9">Guanine nucleotide-binding protein subunit alpha</fullName>
    </submittedName>
</protein>
<gene>
    <name evidence="9" type="ORF">RFI_09065</name>
</gene>
<organism evidence="9 10">
    <name type="scientific">Reticulomyxa filosa</name>
    <dbReference type="NCBI Taxonomy" id="46433"/>
    <lineage>
        <taxon>Eukaryota</taxon>
        <taxon>Sar</taxon>
        <taxon>Rhizaria</taxon>
        <taxon>Retaria</taxon>
        <taxon>Foraminifera</taxon>
        <taxon>Monothalamids</taxon>
        <taxon>Reticulomyxidae</taxon>
        <taxon>Reticulomyxa</taxon>
    </lineage>
</organism>
<dbReference type="SUPFAM" id="SSF47895">
    <property type="entry name" value="Transducin (alpha subunit), insertion domain"/>
    <property type="match status" value="1"/>
</dbReference>
<keyword evidence="8" id="KW-1133">Transmembrane helix</keyword>
<dbReference type="GO" id="GO:0005525">
    <property type="term" value="F:GTP binding"/>
    <property type="evidence" value="ECO:0007669"/>
    <property type="project" value="UniProtKB-KW"/>
</dbReference>
<evidence type="ECO:0000256" key="1">
    <source>
        <dbReference type="ARBA" id="ARBA00022723"/>
    </source>
</evidence>
<evidence type="ECO:0000256" key="4">
    <source>
        <dbReference type="ARBA" id="ARBA00023224"/>
    </source>
</evidence>
<evidence type="ECO:0000256" key="5">
    <source>
        <dbReference type="PIRSR" id="PIRSR601019-1"/>
    </source>
</evidence>
<keyword evidence="4" id="KW-0807">Transducer</keyword>
<proteinExistence type="predicted"/>
<dbReference type="GO" id="GO:0046872">
    <property type="term" value="F:metal ion binding"/>
    <property type="evidence" value="ECO:0007669"/>
    <property type="project" value="UniProtKB-KW"/>
</dbReference>
<evidence type="ECO:0000256" key="3">
    <source>
        <dbReference type="ARBA" id="ARBA00023134"/>
    </source>
</evidence>
<evidence type="ECO:0000313" key="9">
    <source>
        <dbReference type="EMBL" id="ETO28063.1"/>
    </source>
</evidence>
<keyword evidence="3 5" id="KW-0342">GTP-binding</keyword>
<feature type="region of interest" description="Disordered" evidence="7">
    <location>
        <begin position="1"/>
        <end position="31"/>
    </location>
</feature>
<keyword evidence="6" id="KW-0460">Magnesium</keyword>
<evidence type="ECO:0000256" key="6">
    <source>
        <dbReference type="PIRSR" id="PIRSR601019-2"/>
    </source>
</evidence>
<dbReference type="InterPro" id="IPR027417">
    <property type="entry name" value="P-loop_NTPase"/>
</dbReference>
<reference evidence="9 10" key="1">
    <citation type="journal article" date="2013" name="Curr. Biol.">
        <title>The Genome of the Foraminiferan Reticulomyxa filosa.</title>
        <authorList>
            <person name="Glockner G."/>
            <person name="Hulsmann N."/>
            <person name="Schleicher M."/>
            <person name="Noegel A.A."/>
            <person name="Eichinger L."/>
            <person name="Gallinger C."/>
            <person name="Pawlowski J."/>
            <person name="Sierra R."/>
            <person name="Euteneuer U."/>
            <person name="Pillet L."/>
            <person name="Moustafa A."/>
            <person name="Platzer M."/>
            <person name="Groth M."/>
            <person name="Szafranski K."/>
            <person name="Schliwa M."/>
        </authorList>
    </citation>
    <scope>NUCLEOTIDE SEQUENCE [LARGE SCALE GENOMIC DNA]</scope>
</reference>
<accession>X6NQ68</accession>
<dbReference type="PROSITE" id="PS51882">
    <property type="entry name" value="G_ALPHA"/>
    <property type="match status" value="1"/>
</dbReference>
<feature type="transmembrane region" description="Helical" evidence="8">
    <location>
        <begin position="193"/>
        <end position="213"/>
    </location>
</feature>
<dbReference type="SMART" id="SM00275">
    <property type="entry name" value="G_alpha"/>
    <property type="match status" value="1"/>
</dbReference>
<keyword evidence="8" id="KW-0472">Membrane</keyword>
<sequence>KKKKKKKKNLKRNLVQMKPAPIAATNNKENEKVEDDEFIIEYRDDTMQKKNDETWSVNEISGHVELSYSDKGWMSEQQQQQGLKEYPQQKLLKDLELLVYYSVHSFDTFACTNLPRPAAAITSMFTSANMAVAAAAVMATAFDKDDHDKSMTPRADMDTDDDNKTDYHKLGRAITRLWKLFAIQYLYKHRGSFFFCFVLFVCFGVMVSFFFFLRDILNNNEHNKHFFAEVVFSKDYVPKEMDVLKCYVRTTGVLEASYAVQTNLWFNFFDLGGERNERKKWIYNFENVDTVIFVAALNHYCQVLFEDQSKNGLTPISYYTVHTHIYTYTKQQQQ</sequence>
<dbReference type="Gene3D" id="3.40.50.300">
    <property type="entry name" value="P-loop containing nucleotide triphosphate hydrolases"/>
    <property type="match status" value="1"/>
</dbReference>
<dbReference type="AlphaFoldDB" id="X6NQ68"/>
<feature type="binding site" evidence="6">
    <location>
        <position position="250"/>
    </location>
    <ligand>
        <name>Mg(2+)</name>
        <dbReference type="ChEBI" id="CHEBI:18420"/>
    </ligand>
</feature>
<feature type="binding site" evidence="5">
    <location>
        <begin position="244"/>
        <end position="250"/>
    </location>
    <ligand>
        <name>GTP</name>
        <dbReference type="ChEBI" id="CHEBI:37565"/>
    </ligand>
</feature>
<name>X6NQ68_RETFI</name>
<keyword evidence="8" id="KW-0812">Transmembrane</keyword>
<dbReference type="PRINTS" id="PR00318">
    <property type="entry name" value="GPROTEINA"/>
</dbReference>
<dbReference type="GO" id="GO:0001664">
    <property type="term" value="F:G protein-coupled receptor binding"/>
    <property type="evidence" value="ECO:0007669"/>
    <property type="project" value="TreeGrafter"/>
</dbReference>
<keyword evidence="1 6" id="KW-0479">Metal-binding</keyword>
<evidence type="ECO:0000256" key="2">
    <source>
        <dbReference type="ARBA" id="ARBA00022741"/>
    </source>
</evidence>
<dbReference type="InterPro" id="IPR001019">
    <property type="entry name" value="Gprotein_alpha_su"/>
</dbReference>